<dbReference type="Proteomes" id="UP000319897">
    <property type="component" value="Unassembled WGS sequence"/>
</dbReference>
<dbReference type="OrthoDB" id="9778052at2"/>
<sequence length="339" mass="35452">MSGTVLVTGASGYIAGFTIRQLLAEGWQVRGSIRNLARADEVRATLGVSAAELPLVAVDLLSDSGWAEAAAGCTHLLHIASPVLAGVPTHEDDLIRPAREGALRALAAAKAAGVGRVVLTSSVAAITYGHGKTDKLYTEADWTDLASPTTGAYAKSKTIAERAARDWMAANGAGMEFATINPGMVLGPVLGPDFSASLEVVKRLIDGSMPGLPHVGFSIVDVREVADAHVKALTVPGIDGERFIVAGDEFLWLDEIAALLKARLGPRAAKVPSRRLPDFVVRLASLFSPPLRFVASELGRRRALSSAHAKARLGIRFRASADSLADAANSLIDAGIVKV</sequence>
<dbReference type="GO" id="GO:0016616">
    <property type="term" value="F:oxidoreductase activity, acting on the CH-OH group of donors, NAD or NADP as acceptor"/>
    <property type="evidence" value="ECO:0007669"/>
    <property type="project" value="TreeGrafter"/>
</dbReference>
<evidence type="ECO:0000313" key="5">
    <source>
        <dbReference type="Proteomes" id="UP000319897"/>
    </source>
</evidence>
<dbReference type="Gene3D" id="3.40.50.720">
    <property type="entry name" value="NAD(P)-binding Rossmann-like Domain"/>
    <property type="match status" value="1"/>
</dbReference>
<comment type="similarity">
    <text evidence="2">Belongs to the NAD(P)-dependent epimerase/dehydratase family. Dihydroflavonol-4-reductase subfamily.</text>
</comment>
<dbReference type="PANTHER" id="PTHR10366:SF564">
    <property type="entry name" value="STEROL-4-ALPHA-CARBOXYLATE 3-DEHYDROGENASE, DECARBOXYLATING"/>
    <property type="match status" value="1"/>
</dbReference>
<dbReference type="RefSeq" id="WP_140929542.1">
    <property type="nucleotide sequence ID" value="NZ_VFSU01000034.1"/>
</dbReference>
<dbReference type="EMBL" id="VFSU01000034">
    <property type="protein sequence ID" value="TPE58690.1"/>
    <property type="molecule type" value="Genomic_DNA"/>
</dbReference>
<dbReference type="PANTHER" id="PTHR10366">
    <property type="entry name" value="NAD DEPENDENT EPIMERASE/DEHYDRATASE"/>
    <property type="match status" value="1"/>
</dbReference>
<organism evidence="4 5">
    <name type="scientific">Sandaracinobacter neustonicus</name>
    <dbReference type="NCBI Taxonomy" id="1715348"/>
    <lineage>
        <taxon>Bacteria</taxon>
        <taxon>Pseudomonadati</taxon>
        <taxon>Pseudomonadota</taxon>
        <taxon>Alphaproteobacteria</taxon>
        <taxon>Sphingomonadales</taxon>
        <taxon>Sphingosinicellaceae</taxon>
        <taxon>Sandaracinobacter</taxon>
    </lineage>
</organism>
<protein>
    <submittedName>
        <fullName evidence="4">NAD-dependent epimerase/dehydratase family protein</fullName>
    </submittedName>
</protein>
<name>A0A501XDV1_9SPHN</name>
<gene>
    <name evidence="4" type="ORF">FJQ54_16720</name>
</gene>
<dbReference type="SUPFAM" id="SSF51735">
    <property type="entry name" value="NAD(P)-binding Rossmann-fold domains"/>
    <property type="match status" value="1"/>
</dbReference>
<dbReference type="InterPro" id="IPR050425">
    <property type="entry name" value="NAD(P)_dehydrat-like"/>
</dbReference>
<accession>A0A501XDV1</accession>
<dbReference type="FunFam" id="3.40.50.720:FF:000336">
    <property type="entry name" value="Aldehyde reductase"/>
    <property type="match status" value="1"/>
</dbReference>
<comment type="caution">
    <text evidence="4">The sequence shown here is derived from an EMBL/GenBank/DDBJ whole genome shotgun (WGS) entry which is preliminary data.</text>
</comment>
<dbReference type="InterPro" id="IPR001509">
    <property type="entry name" value="Epimerase_deHydtase"/>
</dbReference>
<evidence type="ECO:0000256" key="2">
    <source>
        <dbReference type="ARBA" id="ARBA00023445"/>
    </source>
</evidence>
<dbReference type="InterPro" id="IPR036291">
    <property type="entry name" value="NAD(P)-bd_dom_sf"/>
</dbReference>
<proteinExistence type="inferred from homology"/>
<dbReference type="Pfam" id="PF01370">
    <property type="entry name" value="Epimerase"/>
    <property type="match status" value="1"/>
</dbReference>
<keyword evidence="5" id="KW-1185">Reference proteome</keyword>
<keyword evidence="1" id="KW-0560">Oxidoreductase</keyword>
<evidence type="ECO:0000259" key="3">
    <source>
        <dbReference type="Pfam" id="PF01370"/>
    </source>
</evidence>
<dbReference type="AlphaFoldDB" id="A0A501XDV1"/>
<evidence type="ECO:0000256" key="1">
    <source>
        <dbReference type="ARBA" id="ARBA00023002"/>
    </source>
</evidence>
<feature type="domain" description="NAD-dependent epimerase/dehydratase" evidence="3">
    <location>
        <begin position="5"/>
        <end position="235"/>
    </location>
</feature>
<reference evidence="4 5" key="1">
    <citation type="submission" date="2019-06" db="EMBL/GenBank/DDBJ databases">
        <authorList>
            <person name="Lee I."/>
            <person name="Jang G.I."/>
            <person name="Hwang C.Y."/>
        </authorList>
    </citation>
    <scope>NUCLEOTIDE SEQUENCE [LARGE SCALE GENOMIC DNA]</scope>
    <source>
        <strain evidence="4 5">PAMC 28131</strain>
    </source>
</reference>
<evidence type="ECO:0000313" key="4">
    <source>
        <dbReference type="EMBL" id="TPE58690.1"/>
    </source>
</evidence>